<dbReference type="UniPathway" id="UPA00035">
    <property type="reaction ID" value="UER00044"/>
</dbReference>
<comment type="function">
    <text evidence="8">The alpha subunit is responsible for the aldol cleavage of indoleglycerol phosphate to indole and glyceraldehyde 3-phosphate.</text>
</comment>
<dbReference type="CDD" id="cd04724">
    <property type="entry name" value="Tryptophan_synthase_alpha"/>
    <property type="match status" value="1"/>
</dbReference>
<dbReference type="Gene3D" id="3.20.20.70">
    <property type="entry name" value="Aldolase class I"/>
    <property type="match status" value="1"/>
</dbReference>
<dbReference type="GeneID" id="15329303"/>
<comment type="subunit">
    <text evidence="2 8">Tetramer of two alpha and two beta chains.</text>
</comment>
<dbReference type="NCBIfam" id="TIGR00262">
    <property type="entry name" value="trpA"/>
    <property type="match status" value="1"/>
</dbReference>
<dbReference type="EC" id="4.2.1.20" evidence="8"/>
<comment type="subcellular location">
    <subcellularLocation>
        <location evidence="8">Plastid</location>
        <location evidence="8">Chloroplast</location>
    </subcellularLocation>
</comment>
<dbReference type="GO" id="GO:0004834">
    <property type="term" value="F:tryptophan synthase activity"/>
    <property type="evidence" value="ECO:0007669"/>
    <property type="project" value="UniProtKB-UniRule"/>
</dbReference>
<organism evidence="10">
    <name type="scientific">Calliarthron tuberculosum</name>
    <name type="common">Coralline red alga</name>
    <name type="synonym">Corallina tuberculosa</name>
    <dbReference type="NCBI Taxonomy" id="48942"/>
    <lineage>
        <taxon>Eukaryota</taxon>
        <taxon>Rhodophyta</taxon>
        <taxon>Florideophyceae</taxon>
        <taxon>Corallinophycidae</taxon>
        <taxon>Corallinales</taxon>
        <taxon>Corallinaceae</taxon>
        <taxon>Corallinoideae</taxon>
        <taxon>Calliarthron</taxon>
    </lineage>
</organism>
<evidence type="ECO:0000256" key="9">
    <source>
        <dbReference type="RuleBase" id="RU003662"/>
    </source>
</evidence>
<keyword evidence="10" id="KW-0150">Chloroplast</keyword>
<dbReference type="PROSITE" id="PS00167">
    <property type="entry name" value="TRP_SYNTHASE_ALPHA"/>
    <property type="match status" value="1"/>
</dbReference>
<dbReference type="Pfam" id="PF00290">
    <property type="entry name" value="Trp_syntA"/>
    <property type="match status" value="1"/>
</dbReference>
<evidence type="ECO:0000313" key="10">
    <source>
        <dbReference type="EMBL" id="AGA63931.1"/>
    </source>
</evidence>
<dbReference type="InterPro" id="IPR018204">
    <property type="entry name" value="Trp_synthase_alpha_AS"/>
</dbReference>
<dbReference type="RefSeq" id="YP_007878320.1">
    <property type="nucleotide sequence ID" value="NC_021075.1"/>
</dbReference>
<comment type="similarity">
    <text evidence="8 9">Belongs to the TrpA family.</text>
</comment>
<evidence type="ECO:0000256" key="6">
    <source>
        <dbReference type="ARBA" id="ARBA00023239"/>
    </source>
</evidence>
<accession>M4ITX7</accession>
<dbReference type="EMBL" id="KC153978">
    <property type="protein sequence ID" value="AGA63931.1"/>
    <property type="molecule type" value="Genomic_DNA"/>
</dbReference>
<comment type="catalytic activity">
    <reaction evidence="7 8">
        <text>(1S,2R)-1-C-(indol-3-yl)glycerol 3-phosphate + L-serine = D-glyceraldehyde 3-phosphate + L-tryptophan + H2O</text>
        <dbReference type="Rhea" id="RHEA:10532"/>
        <dbReference type="ChEBI" id="CHEBI:15377"/>
        <dbReference type="ChEBI" id="CHEBI:33384"/>
        <dbReference type="ChEBI" id="CHEBI:57912"/>
        <dbReference type="ChEBI" id="CHEBI:58866"/>
        <dbReference type="ChEBI" id="CHEBI:59776"/>
        <dbReference type="EC" id="4.2.1.20"/>
    </reaction>
</comment>
<keyword evidence="3 8" id="KW-0028">Amino-acid biosynthesis</keyword>
<dbReference type="SUPFAM" id="SSF51366">
    <property type="entry name" value="Ribulose-phoshate binding barrel"/>
    <property type="match status" value="1"/>
</dbReference>
<dbReference type="PANTHER" id="PTHR43406">
    <property type="entry name" value="TRYPTOPHAN SYNTHASE, ALPHA CHAIN"/>
    <property type="match status" value="1"/>
</dbReference>
<evidence type="ECO:0000256" key="4">
    <source>
        <dbReference type="ARBA" id="ARBA00022822"/>
    </source>
</evidence>
<comment type="pathway">
    <text evidence="1 8">Amino-acid biosynthesis; L-tryptophan biosynthesis; L-tryptophan from chorismate: step 5/5.</text>
</comment>
<keyword evidence="4 8" id="KW-0822">Tryptophan biosynthesis</keyword>
<dbReference type="InterPro" id="IPR013785">
    <property type="entry name" value="Aldolase_TIM"/>
</dbReference>
<dbReference type="HAMAP" id="MF_00131">
    <property type="entry name" value="Trp_synth_alpha"/>
    <property type="match status" value="1"/>
</dbReference>
<keyword evidence="10" id="KW-0934">Plastid</keyword>
<name>M4ITX7_CALTB</name>
<keyword evidence="5 8" id="KW-0057">Aromatic amino acid biosynthesis</keyword>
<proteinExistence type="inferred from homology"/>
<protein>
    <recommendedName>
        <fullName evidence="8">Tryptophan synthase alpha chain</fullName>
        <ecNumber evidence="8">4.2.1.20</ecNumber>
    </recommendedName>
</protein>
<evidence type="ECO:0000256" key="1">
    <source>
        <dbReference type="ARBA" id="ARBA00004733"/>
    </source>
</evidence>
<keyword evidence="6 8" id="KW-0456">Lyase</keyword>
<dbReference type="InterPro" id="IPR002028">
    <property type="entry name" value="Trp_synthase_suA"/>
</dbReference>
<evidence type="ECO:0000256" key="2">
    <source>
        <dbReference type="ARBA" id="ARBA00011270"/>
    </source>
</evidence>
<evidence type="ECO:0000256" key="5">
    <source>
        <dbReference type="ARBA" id="ARBA00023141"/>
    </source>
</evidence>
<gene>
    <name evidence="8 10" type="primary">trpA</name>
</gene>
<dbReference type="GO" id="GO:0005829">
    <property type="term" value="C:cytosol"/>
    <property type="evidence" value="ECO:0007669"/>
    <property type="project" value="TreeGrafter"/>
</dbReference>
<dbReference type="AlphaFoldDB" id="M4ITX7"/>
<dbReference type="InterPro" id="IPR011060">
    <property type="entry name" value="RibuloseP-bd_barrel"/>
</dbReference>
<evidence type="ECO:0000256" key="8">
    <source>
        <dbReference type="HAMAP-Rule" id="MF_00131"/>
    </source>
</evidence>
<geneLocation type="chloroplast" evidence="10"/>
<feature type="active site" description="Proton acceptor" evidence="8">
    <location>
        <position position="47"/>
    </location>
</feature>
<dbReference type="PANTHER" id="PTHR43406:SF1">
    <property type="entry name" value="TRYPTOPHAN SYNTHASE ALPHA CHAIN, CHLOROPLASTIC"/>
    <property type="match status" value="1"/>
</dbReference>
<reference evidence="10" key="1">
    <citation type="journal article" date="2013" name="PLoS ONE">
        <title>Evolution of red algal plastid genomes: ancient architectures, introns, horizontal gene transfer, and taxonomic utility of plastid markers.</title>
        <authorList>
            <person name="Janouskovec J."/>
            <person name="Liu S.-L."/>
            <person name="Martone P.T."/>
            <person name="Carre W."/>
            <person name="Leblanc C."/>
            <person name="Collen J."/>
            <person name="Keeling P.J."/>
        </authorList>
    </citation>
    <scope>NUCLEOTIDE SEQUENCE</scope>
</reference>
<dbReference type="GO" id="GO:0009507">
    <property type="term" value="C:chloroplast"/>
    <property type="evidence" value="ECO:0007669"/>
    <property type="project" value="UniProtKB-SubCell"/>
</dbReference>
<evidence type="ECO:0000256" key="3">
    <source>
        <dbReference type="ARBA" id="ARBA00022605"/>
    </source>
</evidence>
<evidence type="ECO:0000256" key="7">
    <source>
        <dbReference type="ARBA" id="ARBA00049047"/>
    </source>
</evidence>
<sequence length="268" mass="29161">MLTISNTISNVNAGLAVVPFITAGYPNIAATKEIIYLLDRKGANLIELGIPYSDALADGVIIQESSRIALDQNVYMDQVLELLRQVSSNIKAPIIIFTYFNPILSRGLKNCLKEISESGAKGLVIPDLPLEESDYVIALCSYYGIELILFIAPTSSEARIRSIIAKAPGSLYLVSSYGVTGLRVSISSNLKDLVKIIKRSTNKCVMLGFGISNAEHVAKIIDLNLGIDAIVMGSAFIKKITDGYEIGNYENLGLFCESIENIVRNIHQ</sequence>
<feature type="active site" description="Proton acceptor" evidence="8">
    <location>
        <position position="58"/>
    </location>
</feature>